<reference evidence="1 2" key="1">
    <citation type="submission" date="2018-01" db="EMBL/GenBank/DDBJ databases">
        <authorList>
            <person name="Clerissi C."/>
        </authorList>
    </citation>
    <scope>NUCLEOTIDE SEQUENCE [LARGE SCALE GENOMIC DNA]</scope>
    <source>
        <strain evidence="1">Cupriavidus taiwanensis STM 6082</strain>
    </source>
</reference>
<protein>
    <recommendedName>
        <fullName evidence="3">Antitoxin VbhA domain-containing protein</fullName>
    </recommendedName>
</protein>
<dbReference type="EMBL" id="OFTC01000033">
    <property type="protein sequence ID" value="SOZ38213.1"/>
    <property type="molecule type" value="Genomic_DNA"/>
</dbReference>
<evidence type="ECO:0000313" key="2">
    <source>
        <dbReference type="Proteomes" id="UP000256710"/>
    </source>
</evidence>
<name>A0ABY1V665_9BURK</name>
<comment type="caution">
    <text evidence="1">The sequence shown here is derived from an EMBL/GenBank/DDBJ whole genome shotgun (WGS) entry which is preliminary data.</text>
</comment>
<organism evidence="1 2">
    <name type="scientific">Cupriavidus neocaledonicus</name>
    <dbReference type="NCBI Taxonomy" id="1040979"/>
    <lineage>
        <taxon>Bacteria</taxon>
        <taxon>Pseudomonadati</taxon>
        <taxon>Pseudomonadota</taxon>
        <taxon>Betaproteobacteria</taxon>
        <taxon>Burkholderiales</taxon>
        <taxon>Burkholderiaceae</taxon>
        <taxon>Cupriavidus</taxon>
    </lineage>
</organism>
<keyword evidence="2" id="KW-1185">Reference proteome</keyword>
<dbReference type="Proteomes" id="UP000256710">
    <property type="component" value="Unassembled WGS sequence"/>
</dbReference>
<evidence type="ECO:0000313" key="1">
    <source>
        <dbReference type="EMBL" id="SOZ38213.1"/>
    </source>
</evidence>
<sequence>MLGSGQLTKEEIRDLLRAYSE</sequence>
<accession>A0ABY1V665</accession>
<gene>
    <name evidence="1" type="ORF">CBM2605_B100164</name>
</gene>
<proteinExistence type="predicted"/>
<evidence type="ECO:0008006" key="3">
    <source>
        <dbReference type="Google" id="ProtNLM"/>
    </source>
</evidence>